<dbReference type="PANTHER" id="PTHR28008:SF1">
    <property type="entry name" value="DOMAIN PROTEIN, PUTATIVE (AFU_ORTHOLOGUE AFUA_3G10980)-RELATED"/>
    <property type="match status" value="1"/>
</dbReference>
<feature type="transmembrane region" description="Helical" evidence="1">
    <location>
        <begin position="7"/>
        <end position="24"/>
    </location>
</feature>
<evidence type="ECO:0000313" key="4">
    <source>
        <dbReference type="Proteomes" id="UP000034607"/>
    </source>
</evidence>
<evidence type="ECO:0000313" key="3">
    <source>
        <dbReference type="EMBL" id="KKU57015.1"/>
    </source>
</evidence>
<feature type="transmembrane region" description="Helical" evidence="1">
    <location>
        <begin position="68"/>
        <end position="86"/>
    </location>
</feature>
<dbReference type="InterPro" id="IPR006976">
    <property type="entry name" value="VanZ-like"/>
</dbReference>
<name>A0A0G1UH35_9BACT</name>
<dbReference type="Proteomes" id="UP000034607">
    <property type="component" value="Unassembled WGS sequence"/>
</dbReference>
<sequence>MSVKKLARYWWPTLFWMGVIFMFSSRPVTPASQIFWQDFLIKKTGHFIAYFILAVLLYRSLKSTTRLSLTLLFLFTITLTIAYAATDEFHQSFTPGREPHLRDVAIDSLGAMTAVYFIFRRSVDLFPVL</sequence>
<feature type="domain" description="VanZ-like" evidence="2">
    <location>
        <begin position="14"/>
        <end position="118"/>
    </location>
</feature>
<comment type="caution">
    <text evidence="3">The sequence shown here is derived from an EMBL/GenBank/DDBJ whole genome shotgun (WGS) entry which is preliminary data.</text>
</comment>
<evidence type="ECO:0000256" key="1">
    <source>
        <dbReference type="SAM" id="Phobius"/>
    </source>
</evidence>
<keyword evidence="1" id="KW-0812">Transmembrane</keyword>
<dbReference type="NCBIfam" id="NF037970">
    <property type="entry name" value="vanZ_1"/>
    <property type="match status" value="1"/>
</dbReference>
<accession>A0A0G1UH35</accession>
<dbReference type="Pfam" id="PF04892">
    <property type="entry name" value="VanZ"/>
    <property type="match status" value="1"/>
</dbReference>
<dbReference type="PATRIC" id="fig|1618357.3.peg.73"/>
<feature type="transmembrane region" description="Helical" evidence="1">
    <location>
        <begin position="44"/>
        <end position="61"/>
    </location>
</feature>
<organism evidence="3 4">
    <name type="scientific">Candidatus Amesbacteria bacterium GW2011_GWA2_47_11</name>
    <dbReference type="NCBI Taxonomy" id="1618357"/>
    <lineage>
        <taxon>Bacteria</taxon>
        <taxon>Candidatus Amesiibacteriota</taxon>
    </lineage>
</organism>
<dbReference type="EMBL" id="LCNM01000001">
    <property type="protein sequence ID" value="KKU57015.1"/>
    <property type="molecule type" value="Genomic_DNA"/>
</dbReference>
<gene>
    <name evidence="3" type="ORF">UX78_C0001G0068</name>
</gene>
<evidence type="ECO:0000259" key="2">
    <source>
        <dbReference type="Pfam" id="PF04892"/>
    </source>
</evidence>
<dbReference type="AlphaFoldDB" id="A0A0G1UH35"/>
<protein>
    <recommendedName>
        <fullName evidence="2">VanZ-like domain-containing protein</fullName>
    </recommendedName>
</protein>
<reference evidence="3 4" key="1">
    <citation type="journal article" date="2015" name="Nature">
        <title>rRNA introns, odd ribosomes, and small enigmatic genomes across a large radiation of phyla.</title>
        <authorList>
            <person name="Brown C.T."/>
            <person name="Hug L.A."/>
            <person name="Thomas B.C."/>
            <person name="Sharon I."/>
            <person name="Castelle C.J."/>
            <person name="Singh A."/>
            <person name="Wilkins M.J."/>
            <person name="Williams K.H."/>
            <person name="Banfield J.F."/>
        </authorList>
    </citation>
    <scope>NUCLEOTIDE SEQUENCE [LARGE SCALE GENOMIC DNA]</scope>
</reference>
<dbReference type="PANTHER" id="PTHR28008">
    <property type="entry name" value="DOMAIN PROTEIN, PUTATIVE (AFU_ORTHOLOGUE AFUA_3G10980)-RELATED"/>
    <property type="match status" value="1"/>
</dbReference>
<keyword evidence="1" id="KW-1133">Transmembrane helix</keyword>
<proteinExistence type="predicted"/>
<keyword evidence="1" id="KW-0472">Membrane</keyword>